<dbReference type="GO" id="GO:0004476">
    <property type="term" value="F:mannose-6-phosphate isomerase activity"/>
    <property type="evidence" value="ECO:0007669"/>
    <property type="project" value="UniProtKB-UniRule"/>
</dbReference>
<feature type="binding site" evidence="8">
    <location>
        <position position="116"/>
    </location>
    <ligand>
        <name>Zn(2+)</name>
        <dbReference type="ChEBI" id="CHEBI:29105"/>
    </ligand>
</feature>
<evidence type="ECO:0000256" key="1">
    <source>
        <dbReference type="ARBA" id="ARBA00000757"/>
    </source>
</evidence>
<dbReference type="InterPro" id="IPR046457">
    <property type="entry name" value="PMI_typeI_cat"/>
</dbReference>
<comment type="similarity">
    <text evidence="2 7">Belongs to the mannose-6-phosphate isomerase type 1 family.</text>
</comment>
<evidence type="ECO:0000313" key="13">
    <source>
        <dbReference type="Proteomes" id="UP000018895"/>
    </source>
</evidence>
<gene>
    <name evidence="12" type="ORF">JCM9152_3861</name>
</gene>
<dbReference type="EMBL" id="BAUU01000034">
    <property type="protein sequence ID" value="GAE32331.1"/>
    <property type="molecule type" value="Genomic_DNA"/>
</dbReference>
<feature type="active site" evidence="9">
    <location>
        <position position="193"/>
    </location>
</feature>
<dbReference type="RefSeq" id="WP_035346639.1">
    <property type="nucleotide sequence ID" value="NZ_BAUU01000034.1"/>
</dbReference>
<comment type="catalytic activity">
    <reaction evidence="1 7">
        <text>D-mannose 6-phosphate = D-fructose 6-phosphate</text>
        <dbReference type="Rhea" id="RHEA:12356"/>
        <dbReference type="ChEBI" id="CHEBI:58735"/>
        <dbReference type="ChEBI" id="CHEBI:61527"/>
        <dbReference type="EC" id="5.3.1.8"/>
    </reaction>
</comment>
<evidence type="ECO:0000256" key="4">
    <source>
        <dbReference type="ARBA" id="ARBA00022723"/>
    </source>
</evidence>
<evidence type="ECO:0000256" key="3">
    <source>
        <dbReference type="ARBA" id="ARBA00011956"/>
    </source>
</evidence>
<dbReference type="OrthoDB" id="9808275at2"/>
<keyword evidence="5 7" id="KW-0862">Zinc</keyword>
<reference evidence="12" key="1">
    <citation type="journal article" date="2014" name="Genome Announc.">
        <title>Draft Genome Sequences of Three Alkaliphilic Bacillus Strains, Bacillus wakoensis JCM 9140T, Bacillus akibai JCM 9157T, and Bacillus hemicellulosilyticus JCM 9152T.</title>
        <authorList>
            <person name="Yuki M."/>
            <person name="Oshima K."/>
            <person name="Suda W."/>
            <person name="Oshida Y."/>
            <person name="Kitamura K."/>
            <person name="Iida T."/>
            <person name="Hattori M."/>
            <person name="Ohkuma M."/>
        </authorList>
    </citation>
    <scope>NUCLEOTIDE SEQUENCE [LARGE SCALE GENOMIC DNA]</scope>
    <source>
        <strain evidence="12">JCM 9152</strain>
    </source>
</reference>
<name>W4QJS1_9BACI</name>
<evidence type="ECO:0000313" key="12">
    <source>
        <dbReference type="EMBL" id="GAE32331.1"/>
    </source>
</evidence>
<protein>
    <recommendedName>
        <fullName evidence="3 7">Mannose-6-phosphate isomerase</fullName>
        <ecNumber evidence="3 7">5.3.1.8</ecNumber>
    </recommendedName>
</protein>
<dbReference type="Gene3D" id="2.60.120.10">
    <property type="entry name" value="Jelly Rolls"/>
    <property type="match status" value="2"/>
</dbReference>
<comment type="cofactor">
    <cofactor evidence="8">
        <name>Zn(2+)</name>
        <dbReference type="ChEBI" id="CHEBI:29105"/>
    </cofactor>
    <text evidence="8">Binds 1 zinc ion per subunit.</text>
</comment>
<dbReference type="CDD" id="cd07010">
    <property type="entry name" value="cupin_PMI_type_I_N_bac"/>
    <property type="match status" value="1"/>
</dbReference>
<feature type="domain" description="Mannose-6-phosphate isomerase cupin" evidence="11">
    <location>
        <begin position="239"/>
        <end position="315"/>
    </location>
</feature>
<dbReference type="NCBIfam" id="TIGR00218">
    <property type="entry name" value="manA"/>
    <property type="match status" value="1"/>
</dbReference>
<dbReference type="SUPFAM" id="SSF51182">
    <property type="entry name" value="RmlC-like cupins"/>
    <property type="match status" value="1"/>
</dbReference>
<dbReference type="AlphaFoldDB" id="W4QJS1"/>
<accession>W4QJS1</accession>
<dbReference type="PIRSF" id="PIRSF036894">
    <property type="entry name" value="PMI_Firm_short"/>
    <property type="match status" value="1"/>
</dbReference>
<dbReference type="GO" id="GO:0008270">
    <property type="term" value="F:zinc ion binding"/>
    <property type="evidence" value="ECO:0007669"/>
    <property type="project" value="UniProtKB-UniRule"/>
</dbReference>
<feature type="binding site" evidence="8">
    <location>
        <position position="98"/>
    </location>
    <ligand>
        <name>Zn(2+)</name>
        <dbReference type="ChEBI" id="CHEBI:29105"/>
    </ligand>
</feature>
<evidence type="ECO:0000256" key="6">
    <source>
        <dbReference type="ARBA" id="ARBA00023235"/>
    </source>
</evidence>
<dbReference type="Proteomes" id="UP000018895">
    <property type="component" value="Unassembled WGS sequence"/>
</dbReference>
<feature type="domain" description="Phosphomannose isomerase type I catalytic" evidence="10">
    <location>
        <begin position="7"/>
        <end position="119"/>
    </location>
</feature>
<evidence type="ECO:0000256" key="2">
    <source>
        <dbReference type="ARBA" id="ARBA00010772"/>
    </source>
</evidence>
<dbReference type="InterPro" id="IPR011051">
    <property type="entry name" value="RmlC_Cupin_sf"/>
</dbReference>
<dbReference type="PANTHER" id="PTHR42742">
    <property type="entry name" value="TRANSCRIPTIONAL REPRESSOR MPRA"/>
    <property type="match status" value="1"/>
</dbReference>
<dbReference type="GO" id="GO:0005975">
    <property type="term" value="P:carbohydrate metabolic process"/>
    <property type="evidence" value="ECO:0007669"/>
    <property type="project" value="UniProtKB-UniRule"/>
</dbReference>
<evidence type="ECO:0000259" key="11">
    <source>
        <dbReference type="Pfam" id="PF21621"/>
    </source>
</evidence>
<dbReference type="InterPro" id="IPR049071">
    <property type="entry name" value="MPI_cupin_dom"/>
</dbReference>
<evidence type="ECO:0000256" key="7">
    <source>
        <dbReference type="PIRNR" id="PIRNR036894"/>
    </source>
</evidence>
<keyword evidence="4 7" id="KW-0479">Metal-binding</keyword>
<dbReference type="InterPro" id="IPR014710">
    <property type="entry name" value="RmlC-like_jellyroll"/>
</dbReference>
<dbReference type="Pfam" id="PF21621">
    <property type="entry name" value="MPI_cupin_dom"/>
    <property type="match status" value="1"/>
</dbReference>
<evidence type="ECO:0000256" key="5">
    <source>
        <dbReference type="ARBA" id="ARBA00022833"/>
    </source>
</evidence>
<dbReference type="EC" id="5.3.1.8" evidence="3 7"/>
<comment type="caution">
    <text evidence="12">The sequence shown here is derived from an EMBL/GenBank/DDBJ whole genome shotgun (WGS) entry which is preliminary data.</text>
</comment>
<evidence type="ECO:0000256" key="8">
    <source>
        <dbReference type="PIRSR" id="PIRSR036894-1"/>
    </source>
</evidence>
<keyword evidence="6 7" id="KW-0413">Isomerase</keyword>
<dbReference type="InterPro" id="IPR051804">
    <property type="entry name" value="Carb_Metab_Reg_Kinase/Isom"/>
</dbReference>
<evidence type="ECO:0000256" key="9">
    <source>
        <dbReference type="PIRSR" id="PIRSR036894-2"/>
    </source>
</evidence>
<organism evidence="12 13">
    <name type="scientific">Halalkalibacter hemicellulosilyticusJCM 9152</name>
    <dbReference type="NCBI Taxonomy" id="1236971"/>
    <lineage>
        <taxon>Bacteria</taxon>
        <taxon>Bacillati</taxon>
        <taxon>Bacillota</taxon>
        <taxon>Bacilli</taxon>
        <taxon>Bacillales</taxon>
        <taxon>Bacillaceae</taxon>
        <taxon>Halalkalibacter</taxon>
    </lineage>
</organism>
<keyword evidence="13" id="KW-1185">Reference proteome</keyword>
<dbReference type="PANTHER" id="PTHR42742:SF3">
    <property type="entry name" value="FRUCTOKINASE"/>
    <property type="match status" value="1"/>
</dbReference>
<evidence type="ECO:0000259" key="10">
    <source>
        <dbReference type="Pfam" id="PF20511"/>
    </source>
</evidence>
<feature type="binding site" evidence="8">
    <location>
        <position position="173"/>
    </location>
    <ligand>
        <name>Zn(2+)</name>
        <dbReference type="ChEBI" id="CHEBI:29105"/>
    </ligand>
</feature>
<dbReference type="STRING" id="1236971.JCM9152_3861"/>
<sequence>MYNEPIFLEPEFKDRIWGGKKLRELFGYIIPTETTGECWGISAHENGPSTIKNGPLAGRTLIDAWNDHRELFGNEKGEQFPLLVKILDANKDLSVQVHPDDDYARVNENGELGKTECWYVIDCEEGAELILGHHAHTKEEFVTMIEEGAWDKLLKKVPISPGDFYYVPSGTVHAIGKGTLILETQQSSDTTYRVYDYDRIDDKGNTRELHIRQSIDVTTIPHQDTYPEQTELSDQGLTKKKLVSQEYFTVFHGTLAGVYETEHTENYLLVSILAGEGEIVVNETSHSFSMGDHFIIPATVERYELIGNAEMIYSYSSIK</sequence>
<dbReference type="InterPro" id="IPR014628">
    <property type="entry name" value="Man6P_isomerase_Firm_short"/>
</dbReference>
<dbReference type="InterPro" id="IPR001250">
    <property type="entry name" value="Man6P_Isoase-1"/>
</dbReference>
<dbReference type="Pfam" id="PF20511">
    <property type="entry name" value="PMI_typeI_cat"/>
    <property type="match status" value="1"/>
</dbReference>
<proteinExistence type="inferred from homology"/>